<name>A0A0F6SF93_9BACT</name>
<evidence type="ECO:0000313" key="1">
    <source>
        <dbReference type="EMBL" id="AKF06544.1"/>
    </source>
</evidence>
<dbReference type="AlphaFoldDB" id="A0A0F6SF93"/>
<proteinExistence type="predicted"/>
<evidence type="ECO:0000313" key="2">
    <source>
        <dbReference type="Proteomes" id="UP000034883"/>
    </source>
</evidence>
<dbReference type="EMBL" id="CP011125">
    <property type="protein sequence ID" value="AKF06544.1"/>
    <property type="molecule type" value="Genomic_DNA"/>
</dbReference>
<sequence>MLAAAMLAGCPETTSCPEGQRYFGAECVPGLDGGHDGAQEPIDAGPDAGPCAGECDLDHCDVSSGRCLECLGDDECTNASAPVCSVGECGDCTTDDQCSRLGLHECHEGGCVDCTPETEEAVCPPAFVCDPADGSCSETAVRGMVGACGACIADSHCGEGFDCVPMNYMGTPRDGGYCLRRLSLGCSRPYSVPIAGRRTLSGKTGEMYCGIDEAVTTCEAVLVFGEDCPSGLATDCTSAPGAVCGTVAGIANTCTYACADNLQCPMLRTCPDASDYCGGPS</sequence>
<reference evidence="1 2" key="1">
    <citation type="submission" date="2015-03" db="EMBL/GenBank/DDBJ databases">
        <title>Genome assembly of Sandaracinus amylolyticus DSM 53668.</title>
        <authorList>
            <person name="Sharma G."/>
            <person name="Subramanian S."/>
        </authorList>
    </citation>
    <scope>NUCLEOTIDE SEQUENCE [LARGE SCALE GENOMIC DNA]</scope>
    <source>
        <strain evidence="1 2">DSM 53668</strain>
    </source>
</reference>
<accession>A0A0F6SF93</accession>
<organism evidence="1 2">
    <name type="scientific">Sandaracinus amylolyticus</name>
    <dbReference type="NCBI Taxonomy" id="927083"/>
    <lineage>
        <taxon>Bacteria</taxon>
        <taxon>Pseudomonadati</taxon>
        <taxon>Myxococcota</taxon>
        <taxon>Polyangia</taxon>
        <taxon>Polyangiales</taxon>
        <taxon>Sandaracinaceae</taxon>
        <taxon>Sandaracinus</taxon>
    </lineage>
</organism>
<gene>
    <name evidence="1" type="ORF">DB32_003693</name>
</gene>
<dbReference type="Proteomes" id="UP000034883">
    <property type="component" value="Chromosome"/>
</dbReference>
<dbReference type="KEGG" id="samy:DB32_003693"/>
<keyword evidence="2" id="KW-1185">Reference proteome</keyword>
<protein>
    <submittedName>
        <fullName evidence="1">Uncharacterized protein</fullName>
    </submittedName>
</protein>